<dbReference type="Gene3D" id="2.60.40.420">
    <property type="entry name" value="Cupredoxins - blue copper proteins"/>
    <property type="match status" value="1"/>
</dbReference>
<sequence>MGIIGQVLFAVLMVFCITARPNSAKEYIVGDAEGWTMNVNYDSWVSGKTFTVGDSLVFNYGAMHTVDEVSETEYASCATGDSITSDSSGASTISLMTSGTHYFICGAMGHCDGGMKLAVIVAETSDDTSSLPSLTPAPTPTPLLGATTTTPATTPELPVPSSNDTDITPNPTPFESISSSSNMPSATTTPSVFEPVSPKSAPLTTIINDPNAVEPTPPFSESTSNVDGESSSSTNVVSSPTAGALFIGLLTLFRMTFV</sequence>
<evidence type="ECO:0000256" key="1">
    <source>
        <dbReference type="ARBA" id="ARBA00022723"/>
    </source>
</evidence>
<feature type="region of interest" description="Disordered" evidence="3">
    <location>
        <begin position="127"/>
        <end position="238"/>
    </location>
</feature>
<keyword evidence="1" id="KW-0479">Metal-binding</keyword>
<feature type="domain" description="Phytocyanin" evidence="5">
    <location>
        <begin position="25"/>
        <end position="123"/>
    </location>
</feature>
<proteinExistence type="predicted"/>
<keyword evidence="7" id="KW-1185">Reference proteome</keyword>
<dbReference type="Proteomes" id="UP001202328">
    <property type="component" value="Unassembled WGS sequence"/>
</dbReference>
<dbReference type="CDD" id="cd04216">
    <property type="entry name" value="Phytocyanin"/>
    <property type="match status" value="1"/>
</dbReference>
<dbReference type="AlphaFoldDB" id="A0AAD4STL6"/>
<dbReference type="GO" id="GO:0046872">
    <property type="term" value="F:metal ion binding"/>
    <property type="evidence" value="ECO:0007669"/>
    <property type="project" value="UniProtKB-KW"/>
</dbReference>
<dbReference type="InterPro" id="IPR008972">
    <property type="entry name" value="Cupredoxin"/>
</dbReference>
<feature type="compositionally biased region" description="Low complexity" evidence="3">
    <location>
        <begin position="142"/>
        <end position="156"/>
    </location>
</feature>
<feature type="signal peptide" evidence="4">
    <location>
        <begin position="1"/>
        <end position="24"/>
    </location>
</feature>
<evidence type="ECO:0000256" key="2">
    <source>
        <dbReference type="ARBA" id="ARBA00023180"/>
    </source>
</evidence>
<dbReference type="InterPro" id="IPR003245">
    <property type="entry name" value="Phytocyanin_dom"/>
</dbReference>
<dbReference type="PANTHER" id="PTHR33021:SF193">
    <property type="entry name" value="OS06G0218600 PROTEIN"/>
    <property type="match status" value="1"/>
</dbReference>
<feature type="chain" id="PRO_5042114005" description="Phytocyanin domain-containing protein" evidence="4">
    <location>
        <begin position="25"/>
        <end position="258"/>
    </location>
</feature>
<dbReference type="EMBL" id="JAJJMB010008870">
    <property type="protein sequence ID" value="KAI3920094.1"/>
    <property type="molecule type" value="Genomic_DNA"/>
</dbReference>
<evidence type="ECO:0000259" key="5">
    <source>
        <dbReference type="PROSITE" id="PS51485"/>
    </source>
</evidence>
<keyword evidence="4" id="KW-0732">Signal</keyword>
<dbReference type="FunFam" id="2.60.40.420:FF:000003">
    <property type="entry name" value="Blue copper"/>
    <property type="match status" value="1"/>
</dbReference>
<feature type="compositionally biased region" description="Polar residues" evidence="3">
    <location>
        <begin position="219"/>
        <end position="229"/>
    </location>
</feature>
<organism evidence="6 7">
    <name type="scientific">Papaver atlanticum</name>
    <dbReference type="NCBI Taxonomy" id="357466"/>
    <lineage>
        <taxon>Eukaryota</taxon>
        <taxon>Viridiplantae</taxon>
        <taxon>Streptophyta</taxon>
        <taxon>Embryophyta</taxon>
        <taxon>Tracheophyta</taxon>
        <taxon>Spermatophyta</taxon>
        <taxon>Magnoliopsida</taxon>
        <taxon>Ranunculales</taxon>
        <taxon>Papaveraceae</taxon>
        <taxon>Papaveroideae</taxon>
        <taxon>Papaver</taxon>
    </lineage>
</organism>
<dbReference type="SUPFAM" id="SSF49503">
    <property type="entry name" value="Cupredoxins"/>
    <property type="match status" value="1"/>
</dbReference>
<feature type="compositionally biased region" description="Polar residues" evidence="3">
    <location>
        <begin position="160"/>
        <end position="191"/>
    </location>
</feature>
<comment type="caution">
    <text evidence="6">The sequence shown here is derived from an EMBL/GenBank/DDBJ whole genome shotgun (WGS) entry which is preliminary data.</text>
</comment>
<gene>
    <name evidence="6" type="ORF">MKW98_001350</name>
</gene>
<protein>
    <recommendedName>
        <fullName evidence="5">Phytocyanin domain-containing protein</fullName>
    </recommendedName>
</protein>
<dbReference type="PROSITE" id="PS51485">
    <property type="entry name" value="PHYTOCYANIN"/>
    <property type="match status" value="1"/>
</dbReference>
<dbReference type="Pfam" id="PF02298">
    <property type="entry name" value="Cu_bind_like"/>
    <property type="match status" value="1"/>
</dbReference>
<dbReference type="GO" id="GO:0005886">
    <property type="term" value="C:plasma membrane"/>
    <property type="evidence" value="ECO:0007669"/>
    <property type="project" value="TreeGrafter"/>
</dbReference>
<evidence type="ECO:0000256" key="4">
    <source>
        <dbReference type="SAM" id="SignalP"/>
    </source>
</evidence>
<evidence type="ECO:0000256" key="3">
    <source>
        <dbReference type="SAM" id="MobiDB-lite"/>
    </source>
</evidence>
<dbReference type="GO" id="GO:0009055">
    <property type="term" value="F:electron transfer activity"/>
    <property type="evidence" value="ECO:0007669"/>
    <property type="project" value="InterPro"/>
</dbReference>
<accession>A0AAD4STL6</accession>
<evidence type="ECO:0000313" key="6">
    <source>
        <dbReference type="EMBL" id="KAI3920094.1"/>
    </source>
</evidence>
<dbReference type="InterPro" id="IPR039391">
    <property type="entry name" value="Phytocyanin-like"/>
</dbReference>
<keyword evidence="2" id="KW-0325">Glycoprotein</keyword>
<evidence type="ECO:0000313" key="7">
    <source>
        <dbReference type="Proteomes" id="UP001202328"/>
    </source>
</evidence>
<reference evidence="6" key="1">
    <citation type="submission" date="2022-04" db="EMBL/GenBank/DDBJ databases">
        <title>A functionally conserved STORR gene fusion in Papaver species that diverged 16.8 million years ago.</title>
        <authorList>
            <person name="Catania T."/>
        </authorList>
    </citation>
    <scope>NUCLEOTIDE SEQUENCE</scope>
    <source>
        <strain evidence="6">S-188037</strain>
    </source>
</reference>
<dbReference type="PANTHER" id="PTHR33021">
    <property type="entry name" value="BLUE COPPER PROTEIN"/>
    <property type="match status" value="1"/>
</dbReference>
<name>A0AAD4STL6_9MAGN</name>